<evidence type="ECO:0008006" key="3">
    <source>
        <dbReference type="Google" id="ProtNLM"/>
    </source>
</evidence>
<sequence length="160" mass="18213">MKDPIRMLRQKIEEAKATQDANTLTALYKQYEDAELPPHLMVDKARAIQLSDGHEYQLESAEEILQMALENDPGCLEAYVELGYFYYAVNDDPAWAIKVFDCGMSRAKAFATELALGKAKALFELDQIEAALEIVNDPSFKNEQGFERLREEIVEKNHPI</sequence>
<organism evidence="1 2">
    <name type="scientific">Chitinimonas lacunae</name>
    <dbReference type="NCBI Taxonomy" id="1963018"/>
    <lineage>
        <taxon>Bacteria</taxon>
        <taxon>Pseudomonadati</taxon>
        <taxon>Pseudomonadota</taxon>
        <taxon>Betaproteobacteria</taxon>
        <taxon>Neisseriales</taxon>
        <taxon>Chitinibacteraceae</taxon>
        <taxon>Chitinimonas</taxon>
    </lineage>
</organism>
<dbReference type="SUPFAM" id="SSF48452">
    <property type="entry name" value="TPR-like"/>
    <property type="match status" value="1"/>
</dbReference>
<accession>A0ABV8MVG5</accession>
<dbReference type="InterPro" id="IPR011990">
    <property type="entry name" value="TPR-like_helical_dom_sf"/>
</dbReference>
<keyword evidence="2" id="KW-1185">Reference proteome</keyword>
<dbReference type="EMBL" id="JBHSBU010000001">
    <property type="protein sequence ID" value="MFC4161652.1"/>
    <property type="molecule type" value="Genomic_DNA"/>
</dbReference>
<name>A0ABV8MVG5_9NEIS</name>
<comment type="caution">
    <text evidence="1">The sequence shown here is derived from an EMBL/GenBank/DDBJ whole genome shotgun (WGS) entry which is preliminary data.</text>
</comment>
<dbReference type="Gene3D" id="1.25.40.10">
    <property type="entry name" value="Tetratricopeptide repeat domain"/>
    <property type="match status" value="1"/>
</dbReference>
<dbReference type="Proteomes" id="UP001595791">
    <property type="component" value="Unassembled WGS sequence"/>
</dbReference>
<reference evidence="2" key="1">
    <citation type="journal article" date="2019" name="Int. J. Syst. Evol. Microbiol.">
        <title>The Global Catalogue of Microorganisms (GCM) 10K type strain sequencing project: providing services to taxonomists for standard genome sequencing and annotation.</title>
        <authorList>
            <consortium name="The Broad Institute Genomics Platform"/>
            <consortium name="The Broad Institute Genome Sequencing Center for Infectious Disease"/>
            <person name="Wu L."/>
            <person name="Ma J."/>
        </authorList>
    </citation>
    <scope>NUCLEOTIDE SEQUENCE [LARGE SCALE GENOMIC DNA]</scope>
    <source>
        <strain evidence="2">LMG 29894</strain>
    </source>
</reference>
<proteinExistence type="predicted"/>
<evidence type="ECO:0000313" key="1">
    <source>
        <dbReference type="EMBL" id="MFC4161652.1"/>
    </source>
</evidence>
<gene>
    <name evidence="1" type="ORF">ACFOW7_20155</name>
</gene>
<protein>
    <recommendedName>
        <fullName evidence="3">Tetratricopeptide repeat protein</fullName>
    </recommendedName>
</protein>
<evidence type="ECO:0000313" key="2">
    <source>
        <dbReference type="Proteomes" id="UP001595791"/>
    </source>
</evidence>
<dbReference type="RefSeq" id="WP_378167834.1">
    <property type="nucleotide sequence ID" value="NZ_JBHSBU010000001.1"/>
</dbReference>